<sequence length="146" mass="16564">MRRVQTWPRAIFRRKKNYPWFSSGSSNSFINNMIGRSAGKIKVSILDTCDFLLPGTTYNFISNALDSTGGGTGSMIRSWSWRAYQCMLVPRVESKFAGDLGRCCRLLSEEARCSGADPISTTKLWWNYGEQTLVLLNQNYGDWRIG</sequence>
<accession>A0A4U6WAG2</accession>
<protein>
    <submittedName>
        <fullName evidence="1">Uncharacterized protein</fullName>
    </submittedName>
</protein>
<evidence type="ECO:0000313" key="2">
    <source>
        <dbReference type="Proteomes" id="UP000298652"/>
    </source>
</evidence>
<organism evidence="1 2">
    <name type="scientific">Setaria viridis</name>
    <name type="common">Green bristlegrass</name>
    <name type="synonym">Setaria italica subsp. viridis</name>
    <dbReference type="NCBI Taxonomy" id="4556"/>
    <lineage>
        <taxon>Eukaryota</taxon>
        <taxon>Viridiplantae</taxon>
        <taxon>Streptophyta</taxon>
        <taxon>Embryophyta</taxon>
        <taxon>Tracheophyta</taxon>
        <taxon>Spermatophyta</taxon>
        <taxon>Magnoliopsida</taxon>
        <taxon>Liliopsida</taxon>
        <taxon>Poales</taxon>
        <taxon>Poaceae</taxon>
        <taxon>PACMAD clade</taxon>
        <taxon>Panicoideae</taxon>
        <taxon>Panicodae</taxon>
        <taxon>Paniceae</taxon>
        <taxon>Cenchrinae</taxon>
        <taxon>Setaria</taxon>
    </lineage>
</organism>
<dbReference type="Gramene" id="TKW38985">
    <property type="protein sequence ID" value="TKW38985"/>
    <property type="gene ID" value="SEVIR_1G150566v2"/>
</dbReference>
<proteinExistence type="predicted"/>
<name>A0A4U6WAG2_SETVI</name>
<dbReference type="AlphaFoldDB" id="A0A4U6WAG2"/>
<dbReference type="Proteomes" id="UP000298652">
    <property type="component" value="Chromosome 1"/>
</dbReference>
<gene>
    <name evidence="1" type="ORF">SEVIR_1G150566v2</name>
</gene>
<dbReference type="EMBL" id="CM016552">
    <property type="protein sequence ID" value="TKW38985.1"/>
    <property type="molecule type" value="Genomic_DNA"/>
</dbReference>
<evidence type="ECO:0000313" key="1">
    <source>
        <dbReference type="EMBL" id="TKW38985.1"/>
    </source>
</evidence>
<reference evidence="1" key="1">
    <citation type="submission" date="2019-03" db="EMBL/GenBank/DDBJ databases">
        <title>WGS assembly of Setaria viridis.</title>
        <authorList>
            <person name="Huang P."/>
            <person name="Jenkins J."/>
            <person name="Grimwood J."/>
            <person name="Barry K."/>
            <person name="Healey A."/>
            <person name="Mamidi S."/>
            <person name="Sreedasyam A."/>
            <person name="Shu S."/>
            <person name="Feldman M."/>
            <person name="Wu J."/>
            <person name="Yu Y."/>
            <person name="Chen C."/>
            <person name="Johnson J."/>
            <person name="Rokhsar D."/>
            <person name="Baxter I."/>
            <person name="Schmutz J."/>
            <person name="Brutnell T."/>
            <person name="Kellogg E."/>
        </authorList>
    </citation>
    <scope>NUCLEOTIDE SEQUENCE [LARGE SCALE GENOMIC DNA]</scope>
</reference>
<keyword evidence="2" id="KW-1185">Reference proteome</keyword>